<name>A0A1I4W006_9FLAO</name>
<dbReference type="PIRSF" id="PIRSF000097">
    <property type="entry name" value="AKR"/>
    <property type="match status" value="1"/>
</dbReference>
<dbReference type="Gene3D" id="3.20.20.100">
    <property type="entry name" value="NADP-dependent oxidoreductase domain"/>
    <property type="match status" value="1"/>
</dbReference>
<keyword evidence="3" id="KW-0560">Oxidoreductase</keyword>
<dbReference type="PANTHER" id="PTHR43827">
    <property type="entry name" value="2,5-DIKETO-D-GLUCONIC ACID REDUCTASE"/>
    <property type="match status" value="1"/>
</dbReference>
<dbReference type="OrthoDB" id="9804790at2"/>
<evidence type="ECO:0000313" key="9">
    <source>
        <dbReference type="EMBL" id="SFN06908.1"/>
    </source>
</evidence>
<evidence type="ECO:0000256" key="3">
    <source>
        <dbReference type="ARBA" id="ARBA00023002"/>
    </source>
</evidence>
<dbReference type="PRINTS" id="PR00069">
    <property type="entry name" value="ALDKETRDTASE"/>
</dbReference>
<keyword evidence="2" id="KW-0521">NADP</keyword>
<evidence type="ECO:0000256" key="5">
    <source>
        <dbReference type="PIRSR" id="PIRSR000097-1"/>
    </source>
</evidence>
<evidence type="ECO:0000256" key="1">
    <source>
        <dbReference type="ARBA" id="ARBA00007905"/>
    </source>
</evidence>
<evidence type="ECO:0000256" key="7">
    <source>
        <dbReference type="PIRSR" id="PIRSR000097-3"/>
    </source>
</evidence>
<sequence length="279" mass="31480">MKNFTLSNQVEIPAIGFGTWLLEGEKVTEPLKIALAKGYTHIDTAAIYQNEKEIGHVLKTANIDREKLFITSKCWNSERGYEKALAAFDQTLADLQLDYIDLYLIHWPANETQFPENWEELNAETWRAFEEIYKSGKAKSIGVSNFNINHLEALSKSVTISPMINQIEFHPGHSQPELVEYCKQNNLLIEAWSPLGSGRILENELIISLAKKYDVSVGQICINYCLAKEILPLPRSSSEKNIEANLHSADFELSKEDIKAIDEMPADGFSGLNPSTVEF</sequence>
<dbReference type="GO" id="GO:0016616">
    <property type="term" value="F:oxidoreductase activity, acting on the CH-OH group of donors, NAD or NADP as acceptor"/>
    <property type="evidence" value="ECO:0007669"/>
    <property type="project" value="UniProtKB-ARBA"/>
</dbReference>
<evidence type="ECO:0000256" key="6">
    <source>
        <dbReference type="PIRSR" id="PIRSR000097-2"/>
    </source>
</evidence>
<dbReference type="InterPro" id="IPR018170">
    <property type="entry name" value="Aldo/ket_reductase_CS"/>
</dbReference>
<reference evidence="10" key="1">
    <citation type="submission" date="2016-10" db="EMBL/GenBank/DDBJ databases">
        <authorList>
            <person name="Varghese N."/>
            <person name="Submissions S."/>
        </authorList>
    </citation>
    <scope>NUCLEOTIDE SEQUENCE [LARGE SCALE GENOMIC DNA]</scope>
    <source>
        <strain evidence="10">XJ109</strain>
    </source>
</reference>
<dbReference type="Proteomes" id="UP000199149">
    <property type="component" value="Unassembled WGS sequence"/>
</dbReference>
<dbReference type="CDD" id="cd19071">
    <property type="entry name" value="AKR_AKR1-5-like"/>
    <property type="match status" value="1"/>
</dbReference>
<dbReference type="RefSeq" id="WP_092907886.1">
    <property type="nucleotide sequence ID" value="NZ_FOUZ01000006.1"/>
</dbReference>
<dbReference type="STRING" id="684065.SAMN05421738_10672"/>
<dbReference type="EMBL" id="FOUZ01000006">
    <property type="protein sequence ID" value="SFN06908.1"/>
    <property type="molecule type" value="Genomic_DNA"/>
</dbReference>
<dbReference type="SUPFAM" id="SSF51430">
    <property type="entry name" value="NAD(P)-linked oxidoreductase"/>
    <property type="match status" value="1"/>
</dbReference>
<proteinExistence type="inferred from homology"/>
<dbReference type="AlphaFoldDB" id="A0A1I4W006"/>
<dbReference type="FunFam" id="3.20.20.100:FF:000002">
    <property type="entry name" value="2,5-diketo-D-gluconic acid reductase A"/>
    <property type="match status" value="1"/>
</dbReference>
<evidence type="ECO:0000256" key="2">
    <source>
        <dbReference type="ARBA" id="ARBA00022857"/>
    </source>
</evidence>
<dbReference type="PANTHER" id="PTHR43827:SF3">
    <property type="entry name" value="NADP-DEPENDENT OXIDOREDUCTASE DOMAIN-CONTAINING PROTEIN"/>
    <property type="match status" value="1"/>
</dbReference>
<dbReference type="Pfam" id="PF00248">
    <property type="entry name" value="Aldo_ket_red"/>
    <property type="match status" value="1"/>
</dbReference>
<evidence type="ECO:0000259" key="8">
    <source>
        <dbReference type="Pfam" id="PF00248"/>
    </source>
</evidence>
<gene>
    <name evidence="9" type="ORF">SAMN05421738_10672</name>
</gene>
<feature type="site" description="Lowers pKa of active site Tyr" evidence="7">
    <location>
        <position position="73"/>
    </location>
</feature>
<feature type="domain" description="NADP-dependent oxidoreductase" evidence="8">
    <location>
        <begin position="14"/>
        <end position="264"/>
    </location>
</feature>
<comment type="similarity">
    <text evidence="1">Belongs to the aldo/keto reductase family.</text>
</comment>
<evidence type="ECO:0000256" key="4">
    <source>
        <dbReference type="ARBA" id="ARBA00049445"/>
    </source>
</evidence>
<evidence type="ECO:0000313" key="10">
    <source>
        <dbReference type="Proteomes" id="UP000199149"/>
    </source>
</evidence>
<dbReference type="InterPro" id="IPR020471">
    <property type="entry name" value="AKR"/>
</dbReference>
<comment type="catalytic activity">
    <reaction evidence="4">
        <text>hydroxyacetone + NADP(+) = methylglyoxal + NADPH + H(+)</text>
        <dbReference type="Rhea" id="RHEA:27986"/>
        <dbReference type="ChEBI" id="CHEBI:15378"/>
        <dbReference type="ChEBI" id="CHEBI:17158"/>
        <dbReference type="ChEBI" id="CHEBI:27957"/>
        <dbReference type="ChEBI" id="CHEBI:57783"/>
        <dbReference type="ChEBI" id="CHEBI:58349"/>
    </reaction>
</comment>
<accession>A0A1I4W006</accession>
<keyword evidence="10" id="KW-1185">Reference proteome</keyword>
<dbReference type="InterPro" id="IPR023210">
    <property type="entry name" value="NADP_OxRdtase_dom"/>
</dbReference>
<feature type="binding site" evidence="6">
    <location>
        <position position="106"/>
    </location>
    <ligand>
        <name>substrate</name>
    </ligand>
</feature>
<feature type="active site" description="Proton donor" evidence="5">
    <location>
        <position position="48"/>
    </location>
</feature>
<organism evidence="9 10">
    <name type="scientific">Algoriella xinjiangensis</name>
    <dbReference type="NCBI Taxonomy" id="684065"/>
    <lineage>
        <taxon>Bacteria</taxon>
        <taxon>Pseudomonadati</taxon>
        <taxon>Bacteroidota</taxon>
        <taxon>Flavobacteriia</taxon>
        <taxon>Flavobacteriales</taxon>
        <taxon>Weeksellaceae</taxon>
        <taxon>Algoriella</taxon>
    </lineage>
</organism>
<dbReference type="InterPro" id="IPR036812">
    <property type="entry name" value="NAD(P)_OxRdtase_dom_sf"/>
</dbReference>
<protein>
    <submittedName>
        <fullName evidence="9">Aldo/keto reductase</fullName>
    </submittedName>
</protein>
<dbReference type="PROSITE" id="PS00062">
    <property type="entry name" value="ALDOKETO_REDUCTASE_2"/>
    <property type="match status" value="1"/>
</dbReference>